<dbReference type="Pfam" id="PF13997">
    <property type="entry name" value="YqjK"/>
    <property type="match status" value="1"/>
</dbReference>
<reference evidence="1 2" key="1">
    <citation type="submission" date="2019-11" db="EMBL/GenBank/DDBJ databases">
        <title>Escherichia alba sp. nov. isolated from the gut of plastic-eating superworms Zophobas atratus.</title>
        <authorList>
            <person name="Yang Y."/>
        </authorList>
    </citation>
    <scope>NUCLEOTIDE SEQUENCE [LARGE SCALE GENOMIC DNA]</scope>
    <source>
        <strain evidence="2">BIT-B35</strain>
    </source>
</reference>
<organism evidence="1 2">
    <name type="scientific">Intestinirhabdus alba</name>
    <dbReference type="NCBI Taxonomy" id="2899544"/>
    <lineage>
        <taxon>Bacteria</taxon>
        <taxon>Pseudomonadati</taxon>
        <taxon>Pseudomonadota</taxon>
        <taxon>Gammaproteobacteria</taxon>
        <taxon>Enterobacterales</taxon>
        <taxon>Enterobacteriaceae</taxon>
        <taxon>Intestinirhabdus</taxon>
    </lineage>
</organism>
<evidence type="ECO:0000313" key="1">
    <source>
        <dbReference type="EMBL" id="MTH45774.1"/>
    </source>
</evidence>
<keyword evidence="2" id="KW-1185">Reference proteome</keyword>
<dbReference type="OrthoDB" id="6504948at2"/>
<name>A0A6L6IIL2_9ENTR</name>
<proteinExistence type="predicted"/>
<sequence>MSGKAERQLRKARLLSEIQQQRLDLSASRRDWLESTGAYDRSWNTLLSLRAWALAGSSVLAIWSVRHPNRLVRWAKRGLGVWSAWRLVKSTLRQQQLQIKTPHR</sequence>
<dbReference type="AlphaFoldDB" id="A0A6L6IIL2"/>
<evidence type="ECO:0000313" key="2">
    <source>
        <dbReference type="Proteomes" id="UP000477739"/>
    </source>
</evidence>
<dbReference type="EMBL" id="WMJZ01000005">
    <property type="protein sequence ID" value="MTH45774.1"/>
    <property type="molecule type" value="Genomic_DNA"/>
</dbReference>
<accession>A0A6L6IIL2</accession>
<dbReference type="RefSeq" id="WP_155107422.1">
    <property type="nucleotide sequence ID" value="NZ_WMJZ01000005.1"/>
</dbReference>
<gene>
    <name evidence="1" type="ORF">GJV78_05745</name>
</gene>
<evidence type="ECO:0008006" key="3">
    <source>
        <dbReference type="Google" id="ProtNLM"/>
    </source>
</evidence>
<protein>
    <recommendedName>
        <fullName evidence="3">YqjK-like family protein</fullName>
    </recommendedName>
</protein>
<dbReference type="Proteomes" id="UP000477739">
    <property type="component" value="Unassembled WGS sequence"/>
</dbReference>
<dbReference type="InterPro" id="IPR025612">
    <property type="entry name" value="YqjK"/>
</dbReference>
<comment type="caution">
    <text evidence="1">The sequence shown here is derived from an EMBL/GenBank/DDBJ whole genome shotgun (WGS) entry which is preliminary data.</text>
</comment>